<dbReference type="Gene3D" id="1.10.238.10">
    <property type="entry name" value="EF-hand"/>
    <property type="match status" value="2"/>
</dbReference>
<accession>A0AAE0EWY4</accession>
<dbReference type="GO" id="GO:0005509">
    <property type="term" value="F:calcium ion binding"/>
    <property type="evidence" value="ECO:0007669"/>
    <property type="project" value="InterPro"/>
</dbReference>
<evidence type="ECO:0000313" key="4">
    <source>
        <dbReference type="EMBL" id="KAK3243264.1"/>
    </source>
</evidence>
<dbReference type="SUPFAM" id="SSF47473">
    <property type="entry name" value="EF-hand"/>
    <property type="match status" value="1"/>
</dbReference>
<dbReference type="EMBL" id="LGRX02033015">
    <property type="protein sequence ID" value="KAK3243264.1"/>
    <property type="molecule type" value="Genomic_DNA"/>
</dbReference>
<sequence>RAQEYSKTQQLASVSKFKLSSARIASNGQTVLLREIRLMRKYFDDLDEDGDGTVDMDEIKEHMTKMLGGKSGNSSSCNMTFINSLKDYCQAGNELTFQAMLKINYPLATWKEVNTMAELIVPAKAREKAKGPSYSEEDVLDVDKMWCMWDKDGSGELDRDEFRAVLMDLGVPTEELGDIYSQVDTDDNGFISADEFKVTVLWRLLLCSNLGRFLCRFVQEENVPRLS</sequence>
<feature type="domain" description="EF-hand" evidence="3">
    <location>
        <begin position="34"/>
        <end position="69"/>
    </location>
</feature>
<dbReference type="Pfam" id="PF13202">
    <property type="entry name" value="EF-hand_5"/>
    <property type="match status" value="1"/>
</dbReference>
<dbReference type="AlphaFoldDB" id="A0AAE0EWY4"/>
<dbReference type="CDD" id="cd00051">
    <property type="entry name" value="EFh"/>
    <property type="match status" value="1"/>
</dbReference>
<keyword evidence="2" id="KW-0106">Calcium</keyword>
<gene>
    <name evidence="4" type="ORF">CYMTET_47073</name>
</gene>
<dbReference type="PROSITE" id="PS50222">
    <property type="entry name" value="EF_HAND_2"/>
    <property type="match status" value="3"/>
</dbReference>
<dbReference type="PROSITE" id="PS00018">
    <property type="entry name" value="EF_HAND_1"/>
    <property type="match status" value="3"/>
</dbReference>
<reference evidence="4 5" key="1">
    <citation type="journal article" date="2015" name="Genome Biol. Evol.">
        <title>Comparative Genomics of a Bacterivorous Green Alga Reveals Evolutionary Causalities and Consequences of Phago-Mixotrophic Mode of Nutrition.</title>
        <authorList>
            <person name="Burns J.A."/>
            <person name="Paasch A."/>
            <person name="Narechania A."/>
            <person name="Kim E."/>
        </authorList>
    </citation>
    <scope>NUCLEOTIDE SEQUENCE [LARGE SCALE GENOMIC DNA]</scope>
    <source>
        <strain evidence="4 5">PLY_AMNH</strain>
    </source>
</reference>
<dbReference type="PANTHER" id="PTHR23050">
    <property type="entry name" value="CALCIUM BINDING PROTEIN"/>
    <property type="match status" value="1"/>
</dbReference>
<feature type="domain" description="EF-hand" evidence="3">
    <location>
        <begin position="174"/>
        <end position="206"/>
    </location>
</feature>
<name>A0AAE0EWY4_9CHLO</name>
<keyword evidence="1" id="KW-0677">Repeat</keyword>
<dbReference type="Proteomes" id="UP001190700">
    <property type="component" value="Unassembled WGS sequence"/>
</dbReference>
<organism evidence="4 5">
    <name type="scientific">Cymbomonas tetramitiformis</name>
    <dbReference type="NCBI Taxonomy" id="36881"/>
    <lineage>
        <taxon>Eukaryota</taxon>
        <taxon>Viridiplantae</taxon>
        <taxon>Chlorophyta</taxon>
        <taxon>Pyramimonadophyceae</taxon>
        <taxon>Pyramimonadales</taxon>
        <taxon>Pyramimonadaceae</taxon>
        <taxon>Cymbomonas</taxon>
    </lineage>
</organism>
<evidence type="ECO:0000256" key="2">
    <source>
        <dbReference type="ARBA" id="ARBA00022837"/>
    </source>
</evidence>
<evidence type="ECO:0000256" key="1">
    <source>
        <dbReference type="ARBA" id="ARBA00022737"/>
    </source>
</evidence>
<protein>
    <recommendedName>
        <fullName evidence="3">EF-hand domain-containing protein</fullName>
    </recommendedName>
</protein>
<dbReference type="InterPro" id="IPR011992">
    <property type="entry name" value="EF-hand-dom_pair"/>
</dbReference>
<proteinExistence type="predicted"/>
<dbReference type="InterPro" id="IPR002048">
    <property type="entry name" value="EF_hand_dom"/>
</dbReference>
<feature type="domain" description="EF-hand" evidence="3">
    <location>
        <begin position="137"/>
        <end position="172"/>
    </location>
</feature>
<dbReference type="SMART" id="SM00054">
    <property type="entry name" value="EFh"/>
    <property type="match status" value="3"/>
</dbReference>
<evidence type="ECO:0000259" key="3">
    <source>
        <dbReference type="PROSITE" id="PS50222"/>
    </source>
</evidence>
<comment type="caution">
    <text evidence="4">The sequence shown here is derived from an EMBL/GenBank/DDBJ whole genome shotgun (WGS) entry which is preliminary data.</text>
</comment>
<dbReference type="Pfam" id="PF13499">
    <property type="entry name" value="EF-hand_7"/>
    <property type="match status" value="1"/>
</dbReference>
<dbReference type="InterPro" id="IPR018247">
    <property type="entry name" value="EF_Hand_1_Ca_BS"/>
</dbReference>
<feature type="non-terminal residue" evidence="4">
    <location>
        <position position="1"/>
    </location>
</feature>
<keyword evidence="5" id="KW-1185">Reference proteome</keyword>
<evidence type="ECO:0000313" key="5">
    <source>
        <dbReference type="Proteomes" id="UP001190700"/>
    </source>
</evidence>
<dbReference type="InterPro" id="IPR050145">
    <property type="entry name" value="Centrin_CML-like"/>
</dbReference>